<protein>
    <submittedName>
        <fullName evidence="2">Cell division protein FtsL</fullName>
    </submittedName>
</protein>
<dbReference type="AlphaFoldDB" id="A0AAU7B0N3"/>
<dbReference type="InterPro" id="IPR007060">
    <property type="entry name" value="FtsL/DivIC"/>
</dbReference>
<gene>
    <name evidence="2" type="primary">ftsL_2</name>
    <name evidence="2" type="ORF">DSM112329_04325</name>
</gene>
<reference evidence="2" key="1">
    <citation type="submission" date="2022-12" db="EMBL/GenBank/DDBJ databases">
        <title>Paraconexibacter alkalitolerans sp. nov. and Baekduia alba sp. nov., isolated from soil and emended description of the genera Paraconexibacter (Chun et al., 2020) and Baekduia (An et al., 2020).</title>
        <authorList>
            <person name="Vieira S."/>
            <person name="Huber K.J."/>
            <person name="Geppert A."/>
            <person name="Wolf J."/>
            <person name="Neumann-Schaal M."/>
            <person name="Muesken M."/>
            <person name="Overmann J."/>
        </authorList>
    </citation>
    <scope>NUCLEOTIDE SEQUENCE</scope>
    <source>
        <strain evidence="2">AEG42_29</strain>
    </source>
</reference>
<proteinExistence type="predicted"/>
<dbReference type="EMBL" id="CP114014">
    <property type="protein sequence ID" value="XAY07443.1"/>
    <property type="molecule type" value="Genomic_DNA"/>
</dbReference>
<evidence type="ECO:0000313" key="2">
    <source>
        <dbReference type="EMBL" id="XAY07443.1"/>
    </source>
</evidence>
<keyword evidence="1" id="KW-0175">Coiled coil</keyword>
<feature type="coiled-coil region" evidence="1">
    <location>
        <begin position="21"/>
        <end position="55"/>
    </location>
</feature>
<organism evidence="2">
    <name type="scientific">Paraconexibacter sp. AEG42_29</name>
    <dbReference type="NCBI Taxonomy" id="2997339"/>
    <lineage>
        <taxon>Bacteria</taxon>
        <taxon>Bacillati</taxon>
        <taxon>Actinomycetota</taxon>
        <taxon>Thermoleophilia</taxon>
        <taxon>Solirubrobacterales</taxon>
        <taxon>Paraconexibacteraceae</taxon>
        <taxon>Paraconexibacter</taxon>
    </lineage>
</organism>
<keyword evidence="2" id="KW-0131">Cell cycle</keyword>
<accession>A0AAU7B0N3</accession>
<keyword evidence="2" id="KW-0132">Cell division</keyword>
<evidence type="ECO:0000256" key="1">
    <source>
        <dbReference type="SAM" id="Coils"/>
    </source>
</evidence>
<dbReference type="Pfam" id="PF04977">
    <property type="entry name" value="DivIC"/>
    <property type="match status" value="1"/>
</dbReference>
<dbReference type="GO" id="GO:0051301">
    <property type="term" value="P:cell division"/>
    <property type="evidence" value="ECO:0007669"/>
    <property type="project" value="UniProtKB-KW"/>
</dbReference>
<sequence length="84" mass="9353">MALLCVLLGITALFVGPLLSLRSTLAESDAKQAEVQRLQRENTRLKQRQSALKSKGTLELEARRRGMVRPTERPFVVRGLPKGP</sequence>
<dbReference type="KEGG" id="parq:DSM112329_04325"/>
<name>A0AAU7B0N3_9ACTN</name>